<dbReference type="InterPro" id="IPR011990">
    <property type="entry name" value="TPR-like_helical_dom_sf"/>
</dbReference>
<dbReference type="GO" id="GO:0009279">
    <property type="term" value="C:cell outer membrane"/>
    <property type="evidence" value="ECO:0007669"/>
    <property type="project" value="UniProtKB-SubCell"/>
</dbReference>
<keyword evidence="9" id="KW-1185">Reference proteome</keyword>
<dbReference type="SUPFAM" id="SSF48452">
    <property type="entry name" value="TPR-like"/>
    <property type="match status" value="1"/>
</dbReference>
<keyword evidence="3" id="KW-0732">Signal</keyword>
<evidence type="ECO:0000259" key="6">
    <source>
        <dbReference type="Pfam" id="PF07980"/>
    </source>
</evidence>
<feature type="domain" description="RagB/SusD" evidence="6">
    <location>
        <begin position="352"/>
        <end position="640"/>
    </location>
</feature>
<evidence type="ECO:0000256" key="2">
    <source>
        <dbReference type="ARBA" id="ARBA00006275"/>
    </source>
</evidence>
<evidence type="ECO:0000259" key="7">
    <source>
        <dbReference type="Pfam" id="PF14322"/>
    </source>
</evidence>
<accession>A0A1G6JHX4</accession>
<proteinExistence type="inferred from homology"/>
<dbReference type="AlphaFoldDB" id="A0A1G6JHX4"/>
<comment type="subcellular location">
    <subcellularLocation>
        <location evidence="1">Cell outer membrane</location>
    </subcellularLocation>
</comment>
<name>A0A1G6JHX4_NIADE</name>
<dbReference type="InterPro" id="IPR033985">
    <property type="entry name" value="SusD-like_N"/>
</dbReference>
<dbReference type="Proteomes" id="UP000198757">
    <property type="component" value="Unassembled WGS sequence"/>
</dbReference>
<protein>
    <submittedName>
        <fullName evidence="8">Starch-binding associating with outer membrane</fullName>
    </submittedName>
</protein>
<evidence type="ECO:0000256" key="1">
    <source>
        <dbReference type="ARBA" id="ARBA00004442"/>
    </source>
</evidence>
<dbReference type="Pfam" id="PF14322">
    <property type="entry name" value="SusD-like_3"/>
    <property type="match status" value="1"/>
</dbReference>
<evidence type="ECO:0000313" key="9">
    <source>
        <dbReference type="Proteomes" id="UP000198757"/>
    </source>
</evidence>
<dbReference type="Pfam" id="PF07980">
    <property type="entry name" value="SusD_RagB"/>
    <property type="match status" value="1"/>
</dbReference>
<evidence type="ECO:0000256" key="3">
    <source>
        <dbReference type="ARBA" id="ARBA00022729"/>
    </source>
</evidence>
<dbReference type="PROSITE" id="PS51257">
    <property type="entry name" value="PROKAR_LIPOPROTEIN"/>
    <property type="match status" value="1"/>
</dbReference>
<evidence type="ECO:0000313" key="8">
    <source>
        <dbReference type="EMBL" id="SDC18344.1"/>
    </source>
</evidence>
<keyword evidence="5" id="KW-0998">Cell outer membrane</keyword>
<dbReference type="EMBL" id="FMZO01000001">
    <property type="protein sequence ID" value="SDC18344.1"/>
    <property type="molecule type" value="Genomic_DNA"/>
</dbReference>
<comment type="similarity">
    <text evidence="2">Belongs to the SusD family.</text>
</comment>
<reference evidence="9" key="1">
    <citation type="submission" date="2016-10" db="EMBL/GenBank/DDBJ databases">
        <authorList>
            <person name="Varghese N."/>
            <person name="Submissions S."/>
        </authorList>
    </citation>
    <scope>NUCLEOTIDE SEQUENCE [LARGE SCALE GENOMIC DNA]</scope>
    <source>
        <strain evidence="9">DSM 25811 / CCM 8410 / LMG 26954 / E90</strain>
    </source>
</reference>
<feature type="domain" description="SusD-like N-terminal" evidence="7">
    <location>
        <begin position="103"/>
        <end position="245"/>
    </location>
</feature>
<keyword evidence="4" id="KW-0472">Membrane</keyword>
<dbReference type="InterPro" id="IPR012944">
    <property type="entry name" value="SusD_RagB_dom"/>
</dbReference>
<dbReference type="Gene3D" id="1.25.40.390">
    <property type="match status" value="1"/>
</dbReference>
<evidence type="ECO:0000256" key="4">
    <source>
        <dbReference type="ARBA" id="ARBA00023136"/>
    </source>
</evidence>
<gene>
    <name evidence="8" type="ORF">SAMN04487894_101543</name>
</gene>
<sequence>MLMKLRYIKFNIKPGLLFIAVLFLLALGSCKKALDTAPDGKISLDEVFADHDKTGAYLNNCYGNIPLKGLHYFFWSRGPVEWCDDAWDTDAEAESWIKSGRMYNGVASAASHPILEFDDARNGAYWDRYWNSIYMCSYFLSRIDKATVRTEVDRKRWAAEAHLLRAYYYSELLKWFGAVLPIEREPFSFTTDFSKLKKASYYEVVKFIIEDCDAALATAELPWRITTGAQGERVTKAMAEAIKSKMILFAASPLNNGGQNYWQEAYQINKIALQNLRDHGYALYTQVNFPQTYLSDVAFIGPDKDPHAALYNEYFNQAMDYTDQPVDKETIYQLGGGGPAWITDGIGAQAGYKSGTCPSQELVDAYETKDGQPILNLSNPYLDEQHLLPNYNTANTLYNPQDPYSNRDPRFYATIYYNGSKRNCWWGFNEVAESAENFPGAAGQRTRIIATWMGEPQTGLDATVRSKTRTGYYERKFLHPNSGENFNIEPAPAKLFRLGEVLLNFAEAAANAGQTEDAYAAVNEIRSRVGMPGLPTGLSQAELIVRVQNERRVELALEENRYFDVRRWTTPGGDLSKTDKWITAAAITRNPNGSYTYGRRTVRSTPRACYTNKFLWVPIPLNEASRLLGSTGQNWQNPGW</sequence>
<dbReference type="STRING" id="1285928.SAMN04487894_101543"/>
<organism evidence="8 9">
    <name type="scientific">Niabella drilacis (strain DSM 25811 / CCM 8410 / CCUG 62505 / LMG 26954 / E90)</name>
    <dbReference type="NCBI Taxonomy" id="1285928"/>
    <lineage>
        <taxon>Bacteria</taxon>
        <taxon>Pseudomonadati</taxon>
        <taxon>Bacteroidota</taxon>
        <taxon>Chitinophagia</taxon>
        <taxon>Chitinophagales</taxon>
        <taxon>Chitinophagaceae</taxon>
        <taxon>Niabella</taxon>
    </lineage>
</organism>
<evidence type="ECO:0000256" key="5">
    <source>
        <dbReference type="ARBA" id="ARBA00023237"/>
    </source>
</evidence>